<evidence type="ECO:0000256" key="1">
    <source>
        <dbReference type="ARBA" id="ARBA00004389"/>
    </source>
</evidence>
<evidence type="ECO:0000256" key="6">
    <source>
        <dbReference type="ARBA" id="ARBA00022679"/>
    </source>
</evidence>
<sequence length="467" mass="51650">MITALINIAFWASTFLTLLILLLPSQYGVSKGSNKQTEKSGQSTARGKGPFQVLVLGDIGRSPRMQYHALSIAKRGGQVDIIGYQESDIHPDITANPRISIVPLSAHPSFLQTSNKILFLFFGPLKVVFQLWSLWRCLAYRTEPAKWLLVQNPPSIPSLAVASLVCFLRNTALVIDWHNFGYSILALKLGDQHPLVKISKSYEIKMCRYATAHLCVTNAMARDLKHKFSVKAPILPLHDRPASHLQPIRDDARRLEFLLSLQETAEFRTLLGSGDARVLVSSTSWTADEDFSILIEALTRYSDLAVSGDRKLPHILAIITGKGPQREMYLERIASLKKAGKLQRVDIKSAWLSTHDYASLLASASLGVSLHTSSSGVDLPMKVVDMFGAGLPVVGWDRFEAWPELVTEGVNGRGFGSAEELVEHLVDLFGNPAKLATLREGALKEGSRRWDDEWDPVAGKLFGLVEM</sequence>
<keyword evidence="12" id="KW-0732">Signal</keyword>
<dbReference type="Gene3D" id="3.40.50.2000">
    <property type="entry name" value="Glycogen Phosphorylase B"/>
    <property type="match status" value="1"/>
</dbReference>
<comment type="subcellular location">
    <subcellularLocation>
        <location evidence="1">Endoplasmic reticulum membrane</location>
        <topology evidence="1">Single-pass membrane protein</topology>
    </subcellularLocation>
</comment>
<name>A0A443HHI4_BYSSP</name>
<dbReference type="AlphaFoldDB" id="A0A443HHI4"/>
<organism evidence="13 14">
    <name type="scientific">Byssochlamys spectabilis</name>
    <name type="common">Paecilomyces variotii</name>
    <dbReference type="NCBI Taxonomy" id="264951"/>
    <lineage>
        <taxon>Eukaryota</taxon>
        <taxon>Fungi</taxon>
        <taxon>Dikarya</taxon>
        <taxon>Ascomycota</taxon>
        <taxon>Pezizomycotina</taxon>
        <taxon>Eurotiomycetes</taxon>
        <taxon>Eurotiomycetidae</taxon>
        <taxon>Eurotiales</taxon>
        <taxon>Thermoascaceae</taxon>
        <taxon>Paecilomyces</taxon>
    </lineage>
</organism>
<protein>
    <recommendedName>
        <fullName evidence="4">Chitobiosyldiphosphodolichol beta-mannosyltransferase</fullName>
        <ecNumber evidence="3">2.4.1.142</ecNumber>
    </recommendedName>
</protein>
<dbReference type="VEuPathDB" id="FungiDB:C8Q69DRAFT_409973"/>
<dbReference type="CDD" id="cd03816">
    <property type="entry name" value="GT33_ALG1-like"/>
    <property type="match status" value="1"/>
</dbReference>
<dbReference type="PANTHER" id="PTHR13036">
    <property type="entry name" value="BETA1,4 MANNOSYLTRANSFERASE"/>
    <property type="match status" value="1"/>
</dbReference>
<evidence type="ECO:0000256" key="5">
    <source>
        <dbReference type="ARBA" id="ARBA00022676"/>
    </source>
</evidence>
<evidence type="ECO:0000256" key="3">
    <source>
        <dbReference type="ARBA" id="ARBA00012611"/>
    </source>
</evidence>
<evidence type="ECO:0000313" key="14">
    <source>
        <dbReference type="Proteomes" id="UP000283841"/>
    </source>
</evidence>
<evidence type="ECO:0000256" key="8">
    <source>
        <dbReference type="ARBA" id="ARBA00022824"/>
    </source>
</evidence>
<evidence type="ECO:0000256" key="11">
    <source>
        <dbReference type="ARBA" id="ARBA00024899"/>
    </source>
</evidence>
<feature type="chain" id="PRO_5019392630" description="Chitobiosyldiphosphodolichol beta-mannosyltransferase" evidence="12">
    <location>
        <begin position="31"/>
        <end position="467"/>
    </location>
</feature>
<comment type="pathway">
    <text evidence="2">Protein modification; protein glycosylation.</text>
</comment>
<keyword evidence="10" id="KW-0472">Membrane</keyword>
<dbReference type="Proteomes" id="UP000283841">
    <property type="component" value="Unassembled WGS sequence"/>
</dbReference>
<dbReference type="SUPFAM" id="SSF53756">
    <property type="entry name" value="UDP-Glycosyltransferase/glycogen phosphorylase"/>
    <property type="match status" value="1"/>
</dbReference>
<evidence type="ECO:0000256" key="4">
    <source>
        <dbReference type="ARBA" id="ARBA00015841"/>
    </source>
</evidence>
<dbReference type="EC" id="2.4.1.142" evidence="3"/>
<reference evidence="13 14" key="1">
    <citation type="journal article" date="2018" name="Front. Microbiol.">
        <title>Genomic and genetic insights into a cosmopolitan fungus, Paecilomyces variotii (Eurotiales).</title>
        <authorList>
            <person name="Urquhart A.S."/>
            <person name="Mondo S.J."/>
            <person name="Makela M.R."/>
            <person name="Hane J.K."/>
            <person name="Wiebenga A."/>
            <person name="He G."/>
            <person name="Mihaltcheva S."/>
            <person name="Pangilinan J."/>
            <person name="Lipzen A."/>
            <person name="Barry K."/>
            <person name="de Vries R.P."/>
            <person name="Grigoriev I.V."/>
            <person name="Idnurm A."/>
        </authorList>
    </citation>
    <scope>NUCLEOTIDE SEQUENCE [LARGE SCALE GENOMIC DNA]</scope>
    <source>
        <strain evidence="13 14">CBS 101075</strain>
    </source>
</reference>
<keyword evidence="7" id="KW-0812">Transmembrane</keyword>
<dbReference type="GeneID" id="39597549"/>
<evidence type="ECO:0000256" key="2">
    <source>
        <dbReference type="ARBA" id="ARBA00004922"/>
    </source>
</evidence>
<gene>
    <name evidence="13" type="ORF">C8Q69DRAFT_409973</name>
</gene>
<keyword evidence="6 13" id="KW-0808">Transferase</keyword>
<comment type="caution">
    <text evidence="13">The sequence shown here is derived from an EMBL/GenBank/DDBJ whole genome shotgun (WGS) entry which is preliminary data.</text>
</comment>
<comment type="function">
    <text evidence="11">Participates in the formation of the lipid-linked precursor oligosaccharide for N-glycosylation. Involved in assembling the dolichol-pyrophosphate-GlcNAc(2)-Man(5) intermediate on the cytoplasmic surface of the ER.</text>
</comment>
<dbReference type="RefSeq" id="XP_028480935.1">
    <property type="nucleotide sequence ID" value="XM_028628272.1"/>
</dbReference>
<keyword evidence="9" id="KW-1133">Transmembrane helix</keyword>
<keyword evidence="14" id="KW-1185">Reference proteome</keyword>
<dbReference type="EMBL" id="RCNU01000023">
    <property type="protein sequence ID" value="RWQ91290.1"/>
    <property type="molecule type" value="Genomic_DNA"/>
</dbReference>
<keyword evidence="5 13" id="KW-0328">Glycosyltransferase</keyword>
<dbReference type="GO" id="GO:0005789">
    <property type="term" value="C:endoplasmic reticulum membrane"/>
    <property type="evidence" value="ECO:0007669"/>
    <property type="project" value="UniProtKB-SubCell"/>
</dbReference>
<dbReference type="PANTHER" id="PTHR13036:SF0">
    <property type="entry name" value="CHITOBIOSYLDIPHOSPHODOLICHOL BETA-MANNOSYLTRANSFERASE"/>
    <property type="match status" value="1"/>
</dbReference>
<accession>A0A443HHI4</accession>
<keyword evidence="8" id="KW-0256">Endoplasmic reticulum</keyword>
<evidence type="ECO:0000256" key="12">
    <source>
        <dbReference type="SAM" id="SignalP"/>
    </source>
</evidence>
<dbReference type="Pfam" id="PF13692">
    <property type="entry name" value="Glyco_trans_1_4"/>
    <property type="match status" value="1"/>
</dbReference>
<evidence type="ECO:0000256" key="9">
    <source>
        <dbReference type="ARBA" id="ARBA00022989"/>
    </source>
</evidence>
<proteinExistence type="predicted"/>
<dbReference type="InterPro" id="IPR026051">
    <property type="entry name" value="ALG1-like"/>
</dbReference>
<dbReference type="FunFam" id="3.40.50.2000:FF:000162">
    <property type="entry name" value="Beta-1,4-mannosyltransferase (Alg1), putative"/>
    <property type="match status" value="1"/>
</dbReference>
<feature type="signal peptide" evidence="12">
    <location>
        <begin position="1"/>
        <end position="30"/>
    </location>
</feature>
<evidence type="ECO:0000256" key="7">
    <source>
        <dbReference type="ARBA" id="ARBA00022692"/>
    </source>
</evidence>
<dbReference type="STRING" id="264951.A0A443HHI4"/>
<evidence type="ECO:0000256" key="10">
    <source>
        <dbReference type="ARBA" id="ARBA00023136"/>
    </source>
</evidence>
<dbReference type="GO" id="GO:0004578">
    <property type="term" value="F:chitobiosyldiphosphodolichol beta-mannosyltransferase activity"/>
    <property type="evidence" value="ECO:0007669"/>
    <property type="project" value="UniProtKB-EC"/>
</dbReference>
<evidence type="ECO:0000313" key="13">
    <source>
        <dbReference type="EMBL" id="RWQ91290.1"/>
    </source>
</evidence>